<keyword evidence="1" id="KW-0614">Plasmid</keyword>
<protein>
    <submittedName>
        <fullName evidence="1">Uncharacterized protein</fullName>
    </submittedName>
</protein>
<dbReference type="EMBL" id="MF957314">
    <property type="protein sequence ID" value="ATZ71611.1"/>
    <property type="molecule type" value="Genomic_DNA"/>
</dbReference>
<reference evidence="1" key="1">
    <citation type="submission" date="2017-09" db="EMBL/GenBank/DDBJ databases">
        <title>Bacteria from fildes peninsula of king george island (maritime Antarctica), carry class 1 integrons and antibiotic resistance cassettes in conjugative plasmids.</title>
        <authorList>
            <person name="Antelo V.B."/>
            <person name="Batista S.B."/>
            <person name="Guerout A.M."/>
            <person name="Mazel D."/>
            <person name="Romero V."/>
            <person name="Sotelo Silveira J."/>
        </authorList>
    </citation>
    <scope>NUCLEOTIDE SEQUENCE</scope>
    <source>
        <strain evidence="1">HP19</strain>
        <plasmid evidence="1">unnamed</plasmid>
    </source>
</reference>
<dbReference type="AlphaFoldDB" id="A0A2H4UEI1"/>
<dbReference type="InterPro" id="IPR038161">
    <property type="entry name" value="VirB9/CagX/TrbG_C_sf"/>
</dbReference>
<dbReference type="Gene3D" id="2.60.40.2500">
    <property type="match status" value="1"/>
</dbReference>
<sequence>MEGTYKEIVVMHKVSKEWRIRLGKSVAGVYNENDGSIPLITPATGTVSEQYKRVIINEE</sequence>
<accession>A0A2H4UEI1</accession>
<name>A0A2H4UEI1_9ENTR</name>
<geneLocation type="plasmid" evidence="1">
    <name>unnamed</name>
</geneLocation>
<organism evidence="1">
    <name type="scientific">Enterobacter sp. HP19</name>
    <dbReference type="NCBI Taxonomy" id="1811975"/>
    <lineage>
        <taxon>Bacteria</taxon>
        <taxon>Pseudomonadati</taxon>
        <taxon>Pseudomonadota</taxon>
        <taxon>Gammaproteobacteria</taxon>
        <taxon>Enterobacterales</taxon>
        <taxon>Enterobacteriaceae</taxon>
        <taxon>Enterobacter</taxon>
    </lineage>
</organism>
<evidence type="ECO:0000313" key="1">
    <source>
        <dbReference type="EMBL" id="ATZ71611.1"/>
    </source>
</evidence>
<proteinExistence type="predicted"/>